<dbReference type="Gene3D" id="3.40.50.1110">
    <property type="entry name" value="SGNH hydrolase"/>
    <property type="match status" value="1"/>
</dbReference>
<dbReference type="PANTHER" id="PTHR43784">
    <property type="entry name" value="GDSL-LIKE LIPASE/ACYLHYDROLASE, PUTATIVE (AFU_ORTHOLOGUE AFUA_2G00820)-RELATED"/>
    <property type="match status" value="1"/>
</dbReference>
<comment type="caution">
    <text evidence="2">The sequence shown here is derived from an EMBL/GenBank/DDBJ whole genome shotgun (WGS) entry which is preliminary data.</text>
</comment>
<dbReference type="Proteomes" id="UP000286931">
    <property type="component" value="Unassembled WGS sequence"/>
</dbReference>
<gene>
    <name evidence="2" type="ORF">EHYA_07888</name>
</gene>
<evidence type="ECO:0000313" key="3">
    <source>
        <dbReference type="Proteomes" id="UP000286931"/>
    </source>
</evidence>
<evidence type="ECO:0000313" key="2">
    <source>
        <dbReference type="EMBL" id="GCE00163.1"/>
    </source>
</evidence>
<dbReference type="InterPro" id="IPR053140">
    <property type="entry name" value="GDSL_Rv0518-like"/>
</dbReference>
<organism evidence="2 3">
    <name type="scientific">Embleya hyalina</name>
    <dbReference type="NCBI Taxonomy" id="516124"/>
    <lineage>
        <taxon>Bacteria</taxon>
        <taxon>Bacillati</taxon>
        <taxon>Actinomycetota</taxon>
        <taxon>Actinomycetes</taxon>
        <taxon>Kitasatosporales</taxon>
        <taxon>Streptomycetaceae</taxon>
        <taxon>Embleya</taxon>
    </lineage>
</organism>
<evidence type="ECO:0000259" key="1">
    <source>
        <dbReference type="Pfam" id="PF13472"/>
    </source>
</evidence>
<accession>A0A401YZV1</accession>
<dbReference type="InterPro" id="IPR036514">
    <property type="entry name" value="SGNH_hydro_sf"/>
</dbReference>
<sequence>MISVDTTAAPAPASAPATTWVAGFRSAVLGGYEEIRIQPSRAFRDQTLRQILHMDGGGTTLRVLLSNEYGREPLVIGAARVGSAGAGGPVDPAGEAVLRFDGAAEVTIPVGARIRSDPVEFATEAGTDLALTLYFPEDTGLATYAHTPSQNAYLVAGNASGRAAFDDAEEIDGRYYVAGVDVLAPEGTAIAVAFGDSWFGGGGTTVGANLRFPNQLNRRLARGWVVNQGLGGNRLLTDEVGLHGLARFERDVLSVPGVTHVLFHFGLNDLGLPGMSGKPPARAADLIEGFIALAAQARAAGLTSIGATMGPYGGTIYPGVDSAQGRAERRRVNDWIRTSDVFDAVVDVAAAVRDPDAPDFIRADLDSGDHLHLNDAGVRAMADAYDPAHLRL</sequence>
<dbReference type="GO" id="GO:0016787">
    <property type="term" value="F:hydrolase activity"/>
    <property type="evidence" value="ECO:0007669"/>
    <property type="project" value="UniProtKB-KW"/>
</dbReference>
<feature type="domain" description="SGNH hydrolase-type esterase" evidence="1">
    <location>
        <begin position="193"/>
        <end position="379"/>
    </location>
</feature>
<reference evidence="2 3" key="1">
    <citation type="submission" date="2018-12" db="EMBL/GenBank/DDBJ databases">
        <title>Draft genome sequence of Embleya hyalina NBRC 13850T.</title>
        <authorList>
            <person name="Komaki H."/>
            <person name="Hosoyama A."/>
            <person name="Kimura A."/>
            <person name="Ichikawa N."/>
            <person name="Tamura T."/>
        </authorList>
    </citation>
    <scope>NUCLEOTIDE SEQUENCE [LARGE SCALE GENOMIC DNA]</scope>
    <source>
        <strain evidence="2 3">NBRC 13850</strain>
    </source>
</reference>
<proteinExistence type="predicted"/>
<protein>
    <submittedName>
        <fullName evidence="2">SGNH hydrolase</fullName>
    </submittedName>
</protein>
<keyword evidence="2" id="KW-0378">Hydrolase</keyword>
<dbReference type="PANTHER" id="PTHR43784:SF2">
    <property type="entry name" value="GDSL-LIKE LIPASE_ACYLHYDROLASE, PUTATIVE (AFU_ORTHOLOGUE AFUA_2G00820)-RELATED"/>
    <property type="match status" value="1"/>
</dbReference>
<dbReference type="EMBL" id="BIFH01000037">
    <property type="protein sequence ID" value="GCE00163.1"/>
    <property type="molecule type" value="Genomic_DNA"/>
</dbReference>
<dbReference type="Pfam" id="PF13472">
    <property type="entry name" value="Lipase_GDSL_2"/>
    <property type="match status" value="1"/>
</dbReference>
<dbReference type="RefSeq" id="WP_126641904.1">
    <property type="nucleotide sequence ID" value="NZ_BIFH01000037.1"/>
</dbReference>
<dbReference type="OrthoDB" id="1828825at2"/>
<name>A0A401YZV1_9ACTN</name>
<dbReference type="InterPro" id="IPR013830">
    <property type="entry name" value="SGNH_hydro"/>
</dbReference>
<dbReference type="SUPFAM" id="SSF52266">
    <property type="entry name" value="SGNH hydrolase"/>
    <property type="match status" value="1"/>
</dbReference>
<keyword evidence="3" id="KW-1185">Reference proteome</keyword>
<dbReference type="AlphaFoldDB" id="A0A401YZV1"/>